<reference evidence="1 2" key="1">
    <citation type="submission" date="2024-01" db="EMBL/GenBank/DDBJ databases">
        <title>The genomes of 5 underutilized Papilionoideae crops provide insights into root nodulation and disease resistanc.</title>
        <authorList>
            <person name="Jiang F."/>
        </authorList>
    </citation>
    <scope>NUCLEOTIDE SEQUENCE [LARGE SCALE GENOMIC DNA]</scope>
    <source>
        <strain evidence="1">JINMINGXINNONG_FW02</strain>
        <tissue evidence="1">Leaves</tissue>
    </source>
</reference>
<dbReference type="Proteomes" id="UP001374584">
    <property type="component" value="Unassembled WGS sequence"/>
</dbReference>
<protein>
    <submittedName>
        <fullName evidence="1">Uncharacterized protein</fullName>
    </submittedName>
</protein>
<organism evidence="1 2">
    <name type="scientific">Phaseolus coccineus</name>
    <name type="common">Scarlet runner bean</name>
    <name type="synonym">Phaseolus multiflorus</name>
    <dbReference type="NCBI Taxonomy" id="3886"/>
    <lineage>
        <taxon>Eukaryota</taxon>
        <taxon>Viridiplantae</taxon>
        <taxon>Streptophyta</taxon>
        <taxon>Embryophyta</taxon>
        <taxon>Tracheophyta</taxon>
        <taxon>Spermatophyta</taxon>
        <taxon>Magnoliopsida</taxon>
        <taxon>eudicotyledons</taxon>
        <taxon>Gunneridae</taxon>
        <taxon>Pentapetalae</taxon>
        <taxon>rosids</taxon>
        <taxon>fabids</taxon>
        <taxon>Fabales</taxon>
        <taxon>Fabaceae</taxon>
        <taxon>Papilionoideae</taxon>
        <taxon>50 kb inversion clade</taxon>
        <taxon>NPAAA clade</taxon>
        <taxon>indigoferoid/millettioid clade</taxon>
        <taxon>Phaseoleae</taxon>
        <taxon>Phaseolus</taxon>
    </lineage>
</organism>
<evidence type="ECO:0000313" key="1">
    <source>
        <dbReference type="EMBL" id="KAK7364644.1"/>
    </source>
</evidence>
<name>A0AAN9N6K8_PHACN</name>
<proteinExistence type="predicted"/>
<keyword evidence="2" id="KW-1185">Reference proteome</keyword>
<sequence length="118" mass="13870">MPACLSRPGDVRIPRALAMSAYLAPWRLLKLRDRLEPFQYVADETSPWEEKSVVARLANKGNKSKRNKLWRKKKRKHVAEMIAKEHEQFEQINREADDWIAREKAKEIANIKGFQKDV</sequence>
<accession>A0AAN9N6K8</accession>
<gene>
    <name evidence="1" type="ORF">VNO80_13384</name>
</gene>
<dbReference type="AlphaFoldDB" id="A0AAN9N6K8"/>
<dbReference type="PANTHER" id="PTHR48190">
    <property type="entry name" value="PROGRAMMED CELL DEATH PROTEIN 7"/>
    <property type="match status" value="1"/>
</dbReference>
<dbReference type="InterPro" id="IPR052831">
    <property type="entry name" value="Apoptosis_promoter"/>
</dbReference>
<dbReference type="EMBL" id="JAYMYR010000005">
    <property type="protein sequence ID" value="KAK7364644.1"/>
    <property type="molecule type" value="Genomic_DNA"/>
</dbReference>
<dbReference type="PANTHER" id="PTHR48190:SF2">
    <property type="entry name" value="PROGRAMMED CELL DEATH PROTEIN 7"/>
    <property type="match status" value="1"/>
</dbReference>
<comment type="caution">
    <text evidence="1">The sequence shown here is derived from an EMBL/GenBank/DDBJ whole genome shotgun (WGS) entry which is preliminary data.</text>
</comment>
<evidence type="ECO:0000313" key="2">
    <source>
        <dbReference type="Proteomes" id="UP001374584"/>
    </source>
</evidence>
<dbReference type="GO" id="GO:0005689">
    <property type="term" value="C:U12-type spliceosomal complex"/>
    <property type="evidence" value="ECO:0007669"/>
    <property type="project" value="TreeGrafter"/>
</dbReference>